<gene>
    <name evidence="2" type="ORF">SRO942_LOCUS49665</name>
</gene>
<dbReference type="InterPro" id="IPR052201">
    <property type="entry name" value="LRR-containing_regulator"/>
</dbReference>
<feature type="non-terminal residue" evidence="2">
    <location>
        <position position="142"/>
    </location>
</feature>
<comment type="caution">
    <text evidence="2">The sequence shown here is derived from an EMBL/GenBank/DDBJ whole genome shotgun (WGS) entry which is preliminary data.</text>
</comment>
<sequence>MAQLKLYLQPPSAPSLGSPKPLVSSLSPAKLQPAVQQLQKPNLAPPYKQNLSQKENKIVEKLRSNDQTLETLNIWGNNISSEGVKALAEALKTNQTLATLDIRNNNISSEGAKAIAEALKTNETLETLNMYTNNISSEGAKA</sequence>
<reference evidence="2" key="1">
    <citation type="submission" date="2021-02" db="EMBL/GenBank/DDBJ databases">
        <authorList>
            <person name="Nowell W R."/>
        </authorList>
    </citation>
    <scope>NUCLEOTIDE SEQUENCE</scope>
</reference>
<accession>A0A8S2ZP81</accession>
<evidence type="ECO:0000256" key="1">
    <source>
        <dbReference type="ARBA" id="ARBA00022737"/>
    </source>
</evidence>
<evidence type="ECO:0000313" key="2">
    <source>
        <dbReference type="EMBL" id="CAF4624985.1"/>
    </source>
</evidence>
<organism evidence="2 3">
    <name type="scientific">Didymodactylos carnosus</name>
    <dbReference type="NCBI Taxonomy" id="1234261"/>
    <lineage>
        <taxon>Eukaryota</taxon>
        <taxon>Metazoa</taxon>
        <taxon>Spiralia</taxon>
        <taxon>Gnathifera</taxon>
        <taxon>Rotifera</taxon>
        <taxon>Eurotatoria</taxon>
        <taxon>Bdelloidea</taxon>
        <taxon>Philodinida</taxon>
        <taxon>Philodinidae</taxon>
        <taxon>Didymodactylos</taxon>
    </lineage>
</organism>
<dbReference type="EMBL" id="CAJOBC010134760">
    <property type="protein sequence ID" value="CAF4624985.1"/>
    <property type="molecule type" value="Genomic_DNA"/>
</dbReference>
<evidence type="ECO:0000313" key="3">
    <source>
        <dbReference type="Proteomes" id="UP000681722"/>
    </source>
</evidence>
<proteinExistence type="predicted"/>
<keyword evidence="1" id="KW-0677">Repeat</keyword>
<dbReference type="PANTHER" id="PTHR24111">
    <property type="entry name" value="LEUCINE-RICH REPEAT-CONTAINING PROTEIN 34"/>
    <property type="match status" value="1"/>
</dbReference>
<name>A0A8S2ZP81_9BILA</name>
<dbReference type="PANTHER" id="PTHR24111:SF0">
    <property type="entry name" value="LEUCINE-RICH REPEAT-CONTAINING PROTEIN"/>
    <property type="match status" value="1"/>
</dbReference>
<dbReference type="AlphaFoldDB" id="A0A8S2ZP81"/>
<dbReference type="SUPFAM" id="SSF52047">
    <property type="entry name" value="RNI-like"/>
    <property type="match status" value="1"/>
</dbReference>
<dbReference type="InterPro" id="IPR001611">
    <property type="entry name" value="Leu-rich_rpt"/>
</dbReference>
<dbReference type="SMART" id="SM00368">
    <property type="entry name" value="LRR_RI"/>
    <property type="match status" value="2"/>
</dbReference>
<protein>
    <submittedName>
        <fullName evidence="2">Uncharacterized protein</fullName>
    </submittedName>
</protein>
<dbReference type="Gene3D" id="3.80.10.10">
    <property type="entry name" value="Ribonuclease Inhibitor"/>
    <property type="match status" value="1"/>
</dbReference>
<dbReference type="OrthoDB" id="272549at2759"/>
<dbReference type="Pfam" id="PF13516">
    <property type="entry name" value="LRR_6"/>
    <property type="match status" value="3"/>
</dbReference>
<dbReference type="InterPro" id="IPR032675">
    <property type="entry name" value="LRR_dom_sf"/>
</dbReference>
<dbReference type="Proteomes" id="UP000681722">
    <property type="component" value="Unassembled WGS sequence"/>
</dbReference>